<evidence type="ECO:0000313" key="6">
    <source>
        <dbReference type="Proteomes" id="UP000284853"/>
    </source>
</evidence>
<sequence length="245" mass="27650">MEPFMKIKQARHLCILELLAQQDALSVSQLARSLHVSHETIRRDLGQLQIQGEIIRRHGCAKSIHQTQDVGITFAQRAKSHISPKDQLAQQALSYIENDMTLALDASSTCWYLARKLPNIPLTVYTNSVRIMETLVRRENIRVIATGGVLSRKYQAYLSDIPHLLALLRSLEIDLFIFSCEGLDGEGVLWDSNDKNARFKALLIKYAAQSLLLMDKSKILRKAGAPICNIEEVDIRLFERQNAAG</sequence>
<dbReference type="PROSITE" id="PS51000">
    <property type="entry name" value="HTH_DEOR_2"/>
    <property type="match status" value="1"/>
</dbReference>
<gene>
    <name evidence="5" type="ORF">CKQ54_07130</name>
</gene>
<dbReference type="Proteomes" id="UP000284853">
    <property type="component" value="Unassembled WGS sequence"/>
</dbReference>
<keyword evidence="3" id="KW-0804">Transcription</keyword>
<evidence type="ECO:0000313" key="5">
    <source>
        <dbReference type="EMBL" id="RKF70917.1"/>
    </source>
</evidence>
<dbReference type="SUPFAM" id="SSF100950">
    <property type="entry name" value="NagB/RpiA/CoA transferase-like"/>
    <property type="match status" value="1"/>
</dbReference>
<dbReference type="Gene3D" id="1.10.10.10">
    <property type="entry name" value="Winged helix-like DNA-binding domain superfamily/Winged helix DNA-binding domain"/>
    <property type="match status" value="1"/>
</dbReference>
<dbReference type="InterPro" id="IPR036388">
    <property type="entry name" value="WH-like_DNA-bd_sf"/>
</dbReference>
<evidence type="ECO:0000256" key="2">
    <source>
        <dbReference type="ARBA" id="ARBA00023125"/>
    </source>
</evidence>
<dbReference type="SMART" id="SM01134">
    <property type="entry name" value="DeoRC"/>
    <property type="match status" value="1"/>
</dbReference>
<evidence type="ECO:0000259" key="4">
    <source>
        <dbReference type="PROSITE" id="PS51000"/>
    </source>
</evidence>
<dbReference type="PROSITE" id="PS00894">
    <property type="entry name" value="HTH_DEOR_1"/>
    <property type="match status" value="1"/>
</dbReference>
<organism evidence="5 6">
    <name type="scientific">Rahnella variigena</name>
    <dbReference type="NCBI Taxonomy" id="574964"/>
    <lineage>
        <taxon>Bacteria</taxon>
        <taxon>Pseudomonadati</taxon>
        <taxon>Pseudomonadota</taxon>
        <taxon>Gammaproteobacteria</taxon>
        <taxon>Enterobacterales</taxon>
        <taxon>Yersiniaceae</taxon>
        <taxon>Rahnella</taxon>
    </lineage>
</organism>
<dbReference type="InterPro" id="IPR018356">
    <property type="entry name" value="Tscrpt_reg_HTH_DeoR_CS"/>
</dbReference>
<proteinExistence type="predicted"/>
<name>A0ABX9Q3L8_9GAMM</name>
<dbReference type="InterPro" id="IPR050313">
    <property type="entry name" value="Carb_Metab_HTH_regulators"/>
</dbReference>
<dbReference type="SMART" id="SM00420">
    <property type="entry name" value="HTH_DEOR"/>
    <property type="match status" value="1"/>
</dbReference>
<dbReference type="SUPFAM" id="SSF46785">
    <property type="entry name" value="Winged helix' DNA-binding domain"/>
    <property type="match status" value="1"/>
</dbReference>
<dbReference type="NCBIfam" id="NF007720">
    <property type="entry name" value="PRK10411.1"/>
    <property type="match status" value="1"/>
</dbReference>
<protein>
    <submittedName>
        <fullName evidence="5">Transcriptional regulator</fullName>
    </submittedName>
</protein>
<evidence type="ECO:0000256" key="3">
    <source>
        <dbReference type="ARBA" id="ARBA00023163"/>
    </source>
</evidence>
<dbReference type="Pfam" id="PF08220">
    <property type="entry name" value="HTH_DeoR"/>
    <property type="match status" value="1"/>
</dbReference>
<dbReference type="PANTHER" id="PTHR30363">
    <property type="entry name" value="HTH-TYPE TRANSCRIPTIONAL REGULATOR SRLR-RELATED"/>
    <property type="match status" value="1"/>
</dbReference>
<comment type="caution">
    <text evidence="5">The sequence shown here is derived from an EMBL/GenBank/DDBJ whole genome shotgun (WGS) entry which is preliminary data.</text>
</comment>
<dbReference type="InterPro" id="IPR037171">
    <property type="entry name" value="NagB/RpiA_transferase-like"/>
</dbReference>
<reference evidence="5 6" key="1">
    <citation type="submission" date="2017-08" db="EMBL/GenBank/DDBJ databases">
        <title>Comparative genomics of bacteria isolated from necrotic lesions of AOD affected trees.</title>
        <authorList>
            <person name="Doonan J."/>
            <person name="Denman S."/>
            <person name="Mcdonald J.E."/>
        </authorList>
    </citation>
    <scope>NUCLEOTIDE SEQUENCE [LARGE SCALE GENOMIC DNA]</scope>
    <source>
        <strain evidence="5 6">CIP 105588</strain>
    </source>
</reference>
<keyword evidence="1" id="KW-0805">Transcription regulation</keyword>
<dbReference type="PRINTS" id="PR00037">
    <property type="entry name" value="HTHLACR"/>
</dbReference>
<keyword evidence="2" id="KW-0238">DNA-binding</keyword>
<dbReference type="InterPro" id="IPR001034">
    <property type="entry name" value="DeoR_HTH"/>
</dbReference>
<keyword evidence="6" id="KW-1185">Reference proteome</keyword>
<dbReference type="InterPro" id="IPR014036">
    <property type="entry name" value="DeoR-like_C"/>
</dbReference>
<evidence type="ECO:0000256" key="1">
    <source>
        <dbReference type="ARBA" id="ARBA00023015"/>
    </source>
</evidence>
<dbReference type="EMBL" id="NSDJ01000001">
    <property type="protein sequence ID" value="RKF70917.1"/>
    <property type="molecule type" value="Genomic_DNA"/>
</dbReference>
<dbReference type="Gene3D" id="3.40.50.1360">
    <property type="match status" value="1"/>
</dbReference>
<dbReference type="PANTHER" id="PTHR30363:SF49">
    <property type="entry name" value="L-FUCOSE OPERON ACTIVATOR"/>
    <property type="match status" value="1"/>
</dbReference>
<dbReference type="InterPro" id="IPR036390">
    <property type="entry name" value="WH_DNA-bd_sf"/>
</dbReference>
<feature type="domain" description="HTH deoR-type" evidence="4">
    <location>
        <begin position="8"/>
        <end position="63"/>
    </location>
</feature>
<dbReference type="Pfam" id="PF00455">
    <property type="entry name" value="DeoRC"/>
    <property type="match status" value="1"/>
</dbReference>
<accession>A0ABX9Q3L8</accession>